<name>A0A8J1Y1A5_OWEFU</name>
<reference evidence="1" key="1">
    <citation type="submission" date="2022-03" db="EMBL/GenBank/DDBJ databases">
        <authorList>
            <person name="Martin C."/>
        </authorList>
    </citation>
    <scope>NUCLEOTIDE SEQUENCE</scope>
</reference>
<organism evidence="1 2">
    <name type="scientific">Owenia fusiformis</name>
    <name type="common">Polychaete worm</name>
    <dbReference type="NCBI Taxonomy" id="6347"/>
    <lineage>
        <taxon>Eukaryota</taxon>
        <taxon>Metazoa</taxon>
        <taxon>Spiralia</taxon>
        <taxon>Lophotrochozoa</taxon>
        <taxon>Annelida</taxon>
        <taxon>Polychaeta</taxon>
        <taxon>Sedentaria</taxon>
        <taxon>Canalipalpata</taxon>
        <taxon>Sabellida</taxon>
        <taxon>Oweniida</taxon>
        <taxon>Oweniidae</taxon>
        <taxon>Owenia</taxon>
    </lineage>
</organism>
<protein>
    <submittedName>
        <fullName evidence="1">Uncharacterized protein</fullName>
    </submittedName>
</protein>
<dbReference type="OrthoDB" id="4405280at2759"/>
<dbReference type="InterPro" id="IPR026435">
    <property type="entry name" value="Myxo_Cys_rpt"/>
</dbReference>
<proteinExistence type="predicted"/>
<accession>A0A8J1Y1A5</accession>
<sequence length="307" mass="34075">KKDGISFLAQLGELIQGIVILCIMCFRQFVVAFLLLSLTAVVLCLRSTEERAVYASSIKRPRQAAGLRKGSRTSFQPSTIVKNLRRSQIRRNSNEVGLKSLFFFCTTECGKGQYCSKLGFCRPLKFDGVTCKKEEQCLSGICLDSECKACNVDDDCPSKGKRMHRLDDEQKKYCQENTCVACVQDDHCETGQVCASDNTCKECDSDDDCSEDNVCSKTGAENRCAQCYNDDHCQDGQRCSYGHCVECLEDIDCASGRCQSTRCEAPVCKGSCTSNSGCISGVCYIRTSFFRGSRTRLFGHCEPCEME</sequence>
<gene>
    <name evidence="1" type="ORF">OFUS_LOCUS1460</name>
</gene>
<evidence type="ECO:0000313" key="2">
    <source>
        <dbReference type="Proteomes" id="UP000749559"/>
    </source>
</evidence>
<dbReference type="AlphaFoldDB" id="A0A8J1Y1A5"/>
<comment type="caution">
    <text evidence="1">The sequence shown here is derived from an EMBL/GenBank/DDBJ whole genome shotgun (WGS) entry which is preliminary data.</text>
</comment>
<dbReference type="EMBL" id="CAIIXF020000001">
    <property type="protein sequence ID" value="CAH1773931.1"/>
    <property type="molecule type" value="Genomic_DNA"/>
</dbReference>
<feature type="non-terminal residue" evidence="1">
    <location>
        <position position="307"/>
    </location>
</feature>
<keyword evidence="2" id="KW-1185">Reference proteome</keyword>
<evidence type="ECO:0000313" key="1">
    <source>
        <dbReference type="EMBL" id="CAH1773931.1"/>
    </source>
</evidence>
<dbReference type="Proteomes" id="UP000749559">
    <property type="component" value="Unassembled WGS sequence"/>
</dbReference>
<dbReference type="NCBIfam" id="TIGR04201">
    <property type="entry name" value="Myxo_Cys_RPT"/>
    <property type="match status" value="1"/>
</dbReference>